<dbReference type="Proteomes" id="UP000314294">
    <property type="component" value="Unassembled WGS sequence"/>
</dbReference>
<reference evidence="2 3" key="1">
    <citation type="submission" date="2019-03" db="EMBL/GenBank/DDBJ databases">
        <title>First draft genome of Liparis tanakae, snailfish: a comprehensive survey of snailfish specific genes.</title>
        <authorList>
            <person name="Kim W."/>
            <person name="Song I."/>
            <person name="Jeong J.-H."/>
            <person name="Kim D."/>
            <person name="Kim S."/>
            <person name="Ryu S."/>
            <person name="Song J.Y."/>
            <person name="Lee S.K."/>
        </authorList>
    </citation>
    <scope>NUCLEOTIDE SEQUENCE [LARGE SCALE GENOMIC DNA]</scope>
    <source>
        <tissue evidence="2">Muscle</tissue>
    </source>
</reference>
<feature type="compositionally biased region" description="Basic and acidic residues" evidence="1">
    <location>
        <begin position="65"/>
        <end position="76"/>
    </location>
</feature>
<dbReference type="GO" id="GO:0032259">
    <property type="term" value="P:methylation"/>
    <property type="evidence" value="ECO:0007669"/>
    <property type="project" value="UniProtKB-KW"/>
</dbReference>
<dbReference type="EMBL" id="SRLO01000162">
    <property type="protein sequence ID" value="TNN70526.1"/>
    <property type="molecule type" value="Genomic_DNA"/>
</dbReference>
<evidence type="ECO:0000313" key="2">
    <source>
        <dbReference type="EMBL" id="TNN70526.1"/>
    </source>
</evidence>
<feature type="region of interest" description="Disordered" evidence="1">
    <location>
        <begin position="1"/>
        <end position="20"/>
    </location>
</feature>
<dbReference type="GO" id="GO:0008168">
    <property type="term" value="F:methyltransferase activity"/>
    <property type="evidence" value="ECO:0007669"/>
    <property type="project" value="UniProtKB-KW"/>
</dbReference>
<sequence length="258" mass="28959">MPDQAEGPTKTPPFFTLEPSEQSNGCFLAVLSREPEPEVREEPQEVIVRANAKGILDRIGSSQLTRKEQRQADRMPHTTQARTSQPHLSARIYSRSQEIVGSHSTTVCARPELTNRRQSSQGKAKAMPMQASKDTVHSSFPSSKPQSNAAKKSIPPVSYTPPAPPLPAPLARPRRARQEALKPVVLVLPRVHFPNFFPPQLSRRASGPNFDSILSMRDRTPRFTLVVTRRVTESAEGEEEEHARWEGGRATRHFWYRS</sequence>
<dbReference type="AlphaFoldDB" id="A0A4Z2HXD0"/>
<feature type="compositionally biased region" description="Polar residues" evidence="1">
    <location>
        <begin position="77"/>
        <end position="87"/>
    </location>
</feature>
<feature type="compositionally biased region" description="Pro residues" evidence="1">
    <location>
        <begin position="158"/>
        <end position="170"/>
    </location>
</feature>
<name>A0A4Z2HXD0_9TELE</name>
<organism evidence="2 3">
    <name type="scientific">Liparis tanakae</name>
    <name type="common">Tanaka's snailfish</name>
    <dbReference type="NCBI Taxonomy" id="230148"/>
    <lineage>
        <taxon>Eukaryota</taxon>
        <taxon>Metazoa</taxon>
        <taxon>Chordata</taxon>
        <taxon>Craniata</taxon>
        <taxon>Vertebrata</taxon>
        <taxon>Euteleostomi</taxon>
        <taxon>Actinopterygii</taxon>
        <taxon>Neopterygii</taxon>
        <taxon>Teleostei</taxon>
        <taxon>Neoteleostei</taxon>
        <taxon>Acanthomorphata</taxon>
        <taxon>Eupercaria</taxon>
        <taxon>Perciformes</taxon>
        <taxon>Cottioidei</taxon>
        <taxon>Cottales</taxon>
        <taxon>Liparidae</taxon>
        <taxon>Liparis</taxon>
    </lineage>
</organism>
<dbReference type="PANTHER" id="PTHR14663">
    <property type="entry name" value="METHYLTRANSFERASE NSUN7-RELATED"/>
    <property type="match status" value="1"/>
</dbReference>
<feature type="region of interest" description="Disordered" evidence="1">
    <location>
        <begin position="102"/>
        <end position="170"/>
    </location>
</feature>
<keyword evidence="3" id="KW-1185">Reference proteome</keyword>
<keyword evidence="2" id="KW-0808">Transferase</keyword>
<accession>A0A4Z2HXD0</accession>
<dbReference type="OrthoDB" id="6817893at2759"/>
<proteinExistence type="predicted"/>
<feature type="region of interest" description="Disordered" evidence="1">
    <location>
        <begin position="58"/>
        <end position="89"/>
    </location>
</feature>
<evidence type="ECO:0000313" key="3">
    <source>
        <dbReference type="Proteomes" id="UP000314294"/>
    </source>
</evidence>
<evidence type="ECO:0000256" key="1">
    <source>
        <dbReference type="SAM" id="MobiDB-lite"/>
    </source>
</evidence>
<comment type="caution">
    <text evidence="2">The sequence shown here is derived from an EMBL/GenBank/DDBJ whole genome shotgun (WGS) entry which is preliminary data.</text>
</comment>
<gene>
    <name evidence="2" type="primary">NSUN7_0</name>
    <name evidence="2" type="ORF">EYF80_019261</name>
</gene>
<dbReference type="InterPro" id="IPR042620">
    <property type="entry name" value="NSUN7"/>
</dbReference>
<feature type="compositionally biased region" description="Polar residues" evidence="1">
    <location>
        <begin position="137"/>
        <end position="150"/>
    </location>
</feature>
<protein>
    <submittedName>
        <fullName evidence="2">Putative methyltransferase NSUN7</fullName>
    </submittedName>
</protein>
<keyword evidence="2" id="KW-0489">Methyltransferase</keyword>
<dbReference type="PANTHER" id="PTHR14663:SF2">
    <property type="entry name" value="METHYLTRANSFERASE NSUN7-RELATED"/>
    <property type="match status" value="1"/>
</dbReference>